<proteinExistence type="predicted"/>
<dbReference type="AlphaFoldDB" id="A0A177KA74"/>
<dbReference type="Proteomes" id="UP000076998">
    <property type="component" value="Unassembled WGS sequence"/>
</dbReference>
<reference evidence="1 2" key="1">
    <citation type="submission" date="2016-02" db="EMBL/GenBank/DDBJ databases">
        <authorList>
            <person name="Wen L."/>
            <person name="He K."/>
            <person name="Yang H."/>
        </authorList>
    </citation>
    <scope>NUCLEOTIDE SEQUENCE [LARGE SCALE GENOMIC DNA]</scope>
    <source>
        <strain evidence="1 2">CD11_3</strain>
    </source>
</reference>
<evidence type="ECO:0000313" key="2">
    <source>
        <dbReference type="Proteomes" id="UP000076998"/>
    </source>
</evidence>
<dbReference type="EMBL" id="LSTV01000002">
    <property type="protein sequence ID" value="OAH50283.1"/>
    <property type="molecule type" value="Genomic_DNA"/>
</dbReference>
<comment type="caution">
    <text evidence="1">The sequence shown here is derived from an EMBL/GenBank/DDBJ whole genome shotgun (WGS) entry which is preliminary data.</text>
</comment>
<sequence>MAEFMTENAADLVHVKVAVQDGSDGRDTGLVVVNLGNAGAEIYMQPTALDSTRWETTLTARPEDMTISPYKLAALAAEVTLASSLCTFLQFKSLEWDRMSGMHDGQ</sequence>
<gene>
    <name evidence="1" type="ORF">AYL44_07405</name>
</gene>
<organism evidence="1 2">
    <name type="scientific">Microbacterium oleivorans</name>
    <dbReference type="NCBI Taxonomy" id="273677"/>
    <lineage>
        <taxon>Bacteria</taxon>
        <taxon>Bacillati</taxon>
        <taxon>Actinomycetota</taxon>
        <taxon>Actinomycetes</taxon>
        <taxon>Micrococcales</taxon>
        <taxon>Microbacteriaceae</taxon>
        <taxon>Microbacterium</taxon>
    </lineage>
</organism>
<name>A0A177KA74_9MICO</name>
<protein>
    <submittedName>
        <fullName evidence="1">Uncharacterized protein</fullName>
    </submittedName>
</protein>
<accession>A0A177KA74</accession>
<evidence type="ECO:0000313" key="1">
    <source>
        <dbReference type="EMBL" id="OAH50283.1"/>
    </source>
</evidence>